<sequence>MSIPHFTVAVPALHSLASSIAGRLFIYSMNAELYLPVTLRPEFVAPINCNNRLTSCFQKGRKEFLVFCTVLENQVLL</sequence>
<evidence type="ECO:0000313" key="2">
    <source>
        <dbReference type="Proteomes" id="UP001187192"/>
    </source>
</evidence>
<dbReference type="Proteomes" id="UP001187192">
    <property type="component" value="Unassembled WGS sequence"/>
</dbReference>
<comment type="caution">
    <text evidence="1">The sequence shown here is derived from an EMBL/GenBank/DDBJ whole genome shotgun (WGS) entry which is preliminary data.</text>
</comment>
<name>A0AA88E5F9_FICCA</name>
<proteinExistence type="predicted"/>
<protein>
    <submittedName>
        <fullName evidence="1">Uncharacterized protein</fullName>
    </submittedName>
</protein>
<evidence type="ECO:0000313" key="1">
    <source>
        <dbReference type="EMBL" id="GMN67468.1"/>
    </source>
</evidence>
<dbReference type="AlphaFoldDB" id="A0AA88E5F9"/>
<dbReference type="EMBL" id="BTGU01000457">
    <property type="protein sequence ID" value="GMN67468.1"/>
    <property type="molecule type" value="Genomic_DNA"/>
</dbReference>
<gene>
    <name evidence="1" type="ORF">TIFTF001_036529</name>
</gene>
<reference evidence="1" key="1">
    <citation type="submission" date="2023-07" db="EMBL/GenBank/DDBJ databases">
        <title>draft genome sequence of fig (Ficus carica).</title>
        <authorList>
            <person name="Takahashi T."/>
            <person name="Nishimura K."/>
        </authorList>
    </citation>
    <scope>NUCLEOTIDE SEQUENCE</scope>
</reference>
<accession>A0AA88E5F9</accession>
<organism evidence="1 2">
    <name type="scientific">Ficus carica</name>
    <name type="common">Common fig</name>
    <dbReference type="NCBI Taxonomy" id="3494"/>
    <lineage>
        <taxon>Eukaryota</taxon>
        <taxon>Viridiplantae</taxon>
        <taxon>Streptophyta</taxon>
        <taxon>Embryophyta</taxon>
        <taxon>Tracheophyta</taxon>
        <taxon>Spermatophyta</taxon>
        <taxon>Magnoliopsida</taxon>
        <taxon>eudicotyledons</taxon>
        <taxon>Gunneridae</taxon>
        <taxon>Pentapetalae</taxon>
        <taxon>rosids</taxon>
        <taxon>fabids</taxon>
        <taxon>Rosales</taxon>
        <taxon>Moraceae</taxon>
        <taxon>Ficeae</taxon>
        <taxon>Ficus</taxon>
    </lineage>
</organism>
<keyword evidence="2" id="KW-1185">Reference proteome</keyword>